<dbReference type="STRING" id="1314674.A0A0D7AWF0"/>
<keyword evidence="2" id="KW-1185">Reference proteome</keyword>
<evidence type="ECO:0000313" key="2">
    <source>
        <dbReference type="Proteomes" id="UP000054007"/>
    </source>
</evidence>
<proteinExistence type="predicted"/>
<reference evidence="1 2" key="1">
    <citation type="journal article" date="2015" name="Fungal Genet. Biol.">
        <title>Evolution of novel wood decay mechanisms in Agaricales revealed by the genome sequences of Fistulina hepatica and Cylindrobasidium torrendii.</title>
        <authorList>
            <person name="Floudas D."/>
            <person name="Held B.W."/>
            <person name="Riley R."/>
            <person name="Nagy L.G."/>
            <person name="Koehler G."/>
            <person name="Ransdell A.S."/>
            <person name="Younus H."/>
            <person name="Chow J."/>
            <person name="Chiniquy J."/>
            <person name="Lipzen A."/>
            <person name="Tritt A."/>
            <person name="Sun H."/>
            <person name="Haridas S."/>
            <person name="LaButti K."/>
            <person name="Ohm R.A."/>
            <person name="Kues U."/>
            <person name="Blanchette R.A."/>
            <person name="Grigoriev I.V."/>
            <person name="Minto R.E."/>
            <person name="Hibbett D.S."/>
        </authorList>
    </citation>
    <scope>NUCLEOTIDE SEQUENCE [LARGE SCALE GENOMIC DNA]</scope>
    <source>
        <strain evidence="1 2">FP15055 ss-10</strain>
    </source>
</reference>
<organism evidence="1 2">
    <name type="scientific">Cylindrobasidium torrendii FP15055 ss-10</name>
    <dbReference type="NCBI Taxonomy" id="1314674"/>
    <lineage>
        <taxon>Eukaryota</taxon>
        <taxon>Fungi</taxon>
        <taxon>Dikarya</taxon>
        <taxon>Basidiomycota</taxon>
        <taxon>Agaricomycotina</taxon>
        <taxon>Agaricomycetes</taxon>
        <taxon>Agaricomycetidae</taxon>
        <taxon>Agaricales</taxon>
        <taxon>Marasmiineae</taxon>
        <taxon>Physalacriaceae</taxon>
        <taxon>Cylindrobasidium</taxon>
    </lineage>
</organism>
<gene>
    <name evidence="1" type="ORF">CYLTODRAFT_362601</name>
</gene>
<name>A0A0D7AWF0_9AGAR</name>
<dbReference type="Pfam" id="PF18759">
    <property type="entry name" value="Plavaka"/>
    <property type="match status" value="1"/>
</dbReference>
<dbReference type="OrthoDB" id="2418900at2759"/>
<protein>
    <submittedName>
        <fullName evidence="1">Uncharacterized protein</fullName>
    </submittedName>
</protein>
<sequence>MWTGKWWWYIQDMLPKGHTLAPLIIATDKTQLTQFSGSKQAYPVYLTLGNIPNSLRRKPSQQACILLAYLPRLFHTAMRVLVEPLIKAGKDGVTITGGDGKTRVVHPILAAYVADYPEQCLITCSKYGSCPKCTCPPDHLQDSDLYPNRTPEWTKSVMNEARATTTSTSAYSKACKAKDVNGNVSKPFWENLPYTDIHLSTTPDVLHQLYQGVLRHLIAWCQELMTEAELDRRIHRLPPGLGLRHFKNGITALSQISGTERKNMGKILLGCIADILDDRAVTACRAVLDFIYLAQYSTHDDDTLQYMEDALALWHANKDYTAAQEQFRKTFRSDMIFCS</sequence>
<dbReference type="Proteomes" id="UP000054007">
    <property type="component" value="Unassembled WGS sequence"/>
</dbReference>
<dbReference type="AlphaFoldDB" id="A0A0D7AWF0"/>
<dbReference type="InterPro" id="IPR041078">
    <property type="entry name" value="Plavaka"/>
</dbReference>
<dbReference type="EMBL" id="KN880904">
    <property type="protein sequence ID" value="KIY61626.1"/>
    <property type="molecule type" value="Genomic_DNA"/>
</dbReference>
<evidence type="ECO:0000313" key="1">
    <source>
        <dbReference type="EMBL" id="KIY61626.1"/>
    </source>
</evidence>
<accession>A0A0D7AWF0</accession>